<dbReference type="GO" id="GO:0005634">
    <property type="term" value="C:nucleus"/>
    <property type="evidence" value="ECO:0007669"/>
    <property type="project" value="TreeGrafter"/>
</dbReference>
<accession>A0A0U5GUR1</accession>
<dbReference type="AlphaFoldDB" id="A0A0U5GUR1"/>
<dbReference type="InterPro" id="IPR051127">
    <property type="entry name" value="Fungal_SecMet_Regulators"/>
</dbReference>
<reference evidence="7" key="1">
    <citation type="journal article" date="2016" name="Genome Announc.">
        <title>Draft genome sequences of fungus Aspergillus calidoustus.</title>
        <authorList>
            <person name="Horn F."/>
            <person name="Linde J."/>
            <person name="Mattern D.J."/>
            <person name="Walther G."/>
            <person name="Guthke R."/>
            <person name="Scherlach K."/>
            <person name="Martin K."/>
            <person name="Brakhage A.A."/>
            <person name="Petzke L."/>
            <person name="Valiante V."/>
        </authorList>
    </citation>
    <scope>NUCLEOTIDE SEQUENCE [LARGE SCALE GENOMIC DNA]</scope>
    <source>
        <strain evidence="7">SF006504</strain>
    </source>
</reference>
<dbReference type="OrthoDB" id="3364175at2759"/>
<dbReference type="GO" id="GO:0000981">
    <property type="term" value="F:DNA-binding transcription factor activity, RNA polymerase II-specific"/>
    <property type="evidence" value="ECO:0007669"/>
    <property type="project" value="TreeGrafter"/>
</dbReference>
<evidence type="ECO:0000256" key="2">
    <source>
        <dbReference type="ARBA" id="ARBA00023163"/>
    </source>
</evidence>
<dbReference type="GO" id="GO:0000978">
    <property type="term" value="F:RNA polymerase II cis-regulatory region sequence-specific DNA binding"/>
    <property type="evidence" value="ECO:0007669"/>
    <property type="project" value="TreeGrafter"/>
</dbReference>
<evidence type="ECO:0000313" key="6">
    <source>
        <dbReference type="EMBL" id="CEN62943.1"/>
    </source>
</evidence>
<name>A0A0U5GUR1_ASPCI</name>
<dbReference type="GO" id="GO:0006351">
    <property type="term" value="P:DNA-templated transcription"/>
    <property type="evidence" value="ECO:0007669"/>
    <property type="project" value="InterPro"/>
</dbReference>
<dbReference type="OMA" id="RRVVWWI"/>
<gene>
    <name evidence="6" type="ORF">ASPCAL09571</name>
</gene>
<sequence length="572" mass="62763">MGSLPTGNAEAGYLGTSSGSNILRAISSLLPEPADPDTTHQVSTSTANVPQLETHPAIGQLNNTIVLDTLIDAYFLHYHPAYPILHESIFRQKYHSRREVRMQPRWHPIFYLVLAIGDWIGNYLQKRDRPNTGYNFIGIAYRMALGLGLHREPPAQTAADTLLNERRRVVWWIVYCFDSGFSLTTGRPVTVLDSFIETRLPRNIDDSGCDLASTLPPPTTQPTIYSSIIAHSRLAIIANTIHRTVISAPSSAPTDNNPATLQRARSLDRQLKAWKLSLPFYFTTHDVPAWFRGPRTILRWKELNLRMMLWWGCQRALGLLREESGSVSGSDGGGGANEAHNMCQYTAIETIQDIATFCIDHANDGTLHPGLACYAIYFLFQAVIVLNIHQFKPRDPNDVSLADADQDLWVFSISKARDCLTQLGRSNTAANRCLEVLDRIWSGVQTTPRDVTSPAATGVAAAPATTQSRGDPGPAYGAASPQAYTALGEPSATTTTNPDAHTNANPIAYAVDPALQIFLKDASWDNAIFEGLHGFPSTVETDPLYYDFAGGTSGANGGQRYSMFGNMDLEPT</sequence>
<dbReference type="InterPro" id="IPR007219">
    <property type="entry name" value="XnlR_reg_dom"/>
</dbReference>
<evidence type="ECO:0000256" key="3">
    <source>
        <dbReference type="ARBA" id="ARBA00023242"/>
    </source>
</evidence>
<dbReference type="EMBL" id="CDMC01000007">
    <property type="protein sequence ID" value="CEN62943.1"/>
    <property type="molecule type" value="Genomic_DNA"/>
</dbReference>
<keyword evidence="3" id="KW-0539">Nucleus</keyword>
<organism evidence="6 7">
    <name type="scientific">Aspergillus calidoustus</name>
    <dbReference type="NCBI Taxonomy" id="454130"/>
    <lineage>
        <taxon>Eukaryota</taxon>
        <taxon>Fungi</taxon>
        <taxon>Dikarya</taxon>
        <taxon>Ascomycota</taxon>
        <taxon>Pezizomycotina</taxon>
        <taxon>Eurotiomycetes</taxon>
        <taxon>Eurotiomycetidae</taxon>
        <taxon>Eurotiales</taxon>
        <taxon>Aspergillaceae</taxon>
        <taxon>Aspergillus</taxon>
        <taxon>Aspergillus subgen. Nidulantes</taxon>
    </lineage>
</organism>
<keyword evidence="1" id="KW-0805">Transcription regulation</keyword>
<dbReference type="SMART" id="SM00906">
    <property type="entry name" value="Fungal_trans"/>
    <property type="match status" value="1"/>
</dbReference>
<dbReference type="Proteomes" id="UP000054771">
    <property type="component" value="Unassembled WGS sequence"/>
</dbReference>
<keyword evidence="7" id="KW-1185">Reference proteome</keyword>
<evidence type="ECO:0000256" key="4">
    <source>
        <dbReference type="SAM" id="MobiDB-lite"/>
    </source>
</evidence>
<dbReference type="PANTHER" id="PTHR47424:SF2">
    <property type="entry name" value="TRANSCRIPTION FACTOR DOMAIN-CONTAINING PROTEIN-RELATED"/>
    <property type="match status" value="1"/>
</dbReference>
<evidence type="ECO:0000259" key="5">
    <source>
        <dbReference type="SMART" id="SM00906"/>
    </source>
</evidence>
<feature type="region of interest" description="Disordered" evidence="4">
    <location>
        <begin position="451"/>
        <end position="481"/>
    </location>
</feature>
<evidence type="ECO:0000313" key="7">
    <source>
        <dbReference type="Proteomes" id="UP000054771"/>
    </source>
</evidence>
<dbReference type="GO" id="GO:0000435">
    <property type="term" value="P:positive regulation of transcription from RNA polymerase II promoter by galactose"/>
    <property type="evidence" value="ECO:0007669"/>
    <property type="project" value="TreeGrafter"/>
</dbReference>
<proteinExistence type="predicted"/>
<dbReference type="Pfam" id="PF04082">
    <property type="entry name" value="Fungal_trans"/>
    <property type="match status" value="1"/>
</dbReference>
<dbReference type="GO" id="GO:0008270">
    <property type="term" value="F:zinc ion binding"/>
    <property type="evidence" value="ECO:0007669"/>
    <property type="project" value="InterPro"/>
</dbReference>
<keyword evidence="2" id="KW-0804">Transcription</keyword>
<dbReference type="PANTHER" id="PTHR47424">
    <property type="entry name" value="REGULATORY PROTEIN GAL4"/>
    <property type="match status" value="1"/>
</dbReference>
<feature type="compositionally biased region" description="Low complexity" evidence="4">
    <location>
        <begin position="451"/>
        <end position="466"/>
    </location>
</feature>
<dbReference type="CDD" id="cd12148">
    <property type="entry name" value="fungal_TF_MHR"/>
    <property type="match status" value="1"/>
</dbReference>
<protein>
    <recommendedName>
        <fullName evidence="5">Xylanolytic transcriptional activator regulatory domain-containing protein</fullName>
    </recommendedName>
</protein>
<evidence type="ECO:0000256" key="1">
    <source>
        <dbReference type="ARBA" id="ARBA00023015"/>
    </source>
</evidence>
<feature type="domain" description="Xylanolytic transcriptional activator regulatory" evidence="5">
    <location>
        <begin position="133"/>
        <end position="207"/>
    </location>
</feature>